<evidence type="ECO:0000313" key="4">
    <source>
        <dbReference type="Proteomes" id="UP000051952"/>
    </source>
</evidence>
<protein>
    <submittedName>
        <fullName evidence="3">Membrane-associated protein, putative</fullName>
    </submittedName>
</protein>
<feature type="transmembrane region" description="Helical" evidence="1">
    <location>
        <begin position="233"/>
        <end position="252"/>
    </location>
</feature>
<feature type="transmembrane region" description="Helical" evidence="1">
    <location>
        <begin position="200"/>
        <end position="221"/>
    </location>
</feature>
<sequence length="267" mass="29135">MPQWAGVSLTLAFAFAVALVPLPTTTAAATLLAARLGSTPCLGTDVILVVAAAVVLCTPIAAVWWLWWRCGGLCQLRAVAPPPDSIQQQHYNETISSDSISKSSLSRIETLMHSRLVERLAKTLRPRWKWHALIVALDADGTQRHRRPTVEVLRASWVVLREYRVMWYASVDAVSLLLVSSLAVVGGIDVTSESLCRGCTAAVVALLVLQCIVVALTSPLASLFSIVHSLTTLVLTCLSIVAQLAFIALWMYQRTLHYVHMTLVQVK</sequence>
<dbReference type="Proteomes" id="UP000051952">
    <property type="component" value="Unassembled WGS sequence"/>
</dbReference>
<keyword evidence="1" id="KW-1133">Transmembrane helix</keyword>
<feature type="signal peptide" evidence="2">
    <location>
        <begin position="1"/>
        <end position="27"/>
    </location>
</feature>
<feature type="transmembrane region" description="Helical" evidence="1">
    <location>
        <begin position="47"/>
        <end position="67"/>
    </location>
</feature>
<keyword evidence="1" id="KW-0472">Membrane</keyword>
<keyword evidence="4" id="KW-1185">Reference proteome</keyword>
<dbReference type="AlphaFoldDB" id="A0A0S4KJP4"/>
<evidence type="ECO:0000256" key="1">
    <source>
        <dbReference type="SAM" id="Phobius"/>
    </source>
</evidence>
<dbReference type="EMBL" id="CYKH01001629">
    <property type="protein sequence ID" value="CUI14761.1"/>
    <property type="molecule type" value="Genomic_DNA"/>
</dbReference>
<accession>A0A0S4KJP4</accession>
<proteinExistence type="predicted"/>
<keyword evidence="1" id="KW-0812">Transmembrane</keyword>
<gene>
    <name evidence="3" type="ORF">BSAL_14500</name>
</gene>
<dbReference type="VEuPathDB" id="TriTrypDB:BSAL_14500"/>
<feature type="transmembrane region" description="Helical" evidence="1">
    <location>
        <begin position="165"/>
        <end position="188"/>
    </location>
</feature>
<name>A0A0S4KJP4_BODSA</name>
<feature type="chain" id="PRO_5006623337" evidence="2">
    <location>
        <begin position="28"/>
        <end position="267"/>
    </location>
</feature>
<evidence type="ECO:0000256" key="2">
    <source>
        <dbReference type="SAM" id="SignalP"/>
    </source>
</evidence>
<evidence type="ECO:0000313" key="3">
    <source>
        <dbReference type="EMBL" id="CUI14761.1"/>
    </source>
</evidence>
<reference evidence="4" key="1">
    <citation type="submission" date="2015-09" db="EMBL/GenBank/DDBJ databases">
        <authorList>
            <consortium name="Pathogen Informatics"/>
        </authorList>
    </citation>
    <scope>NUCLEOTIDE SEQUENCE [LARGE SCALE GENOMIC DNA]</scope>
    <source>
        <strain evidence="4">Lake Konstanz</strain>
    </source>
</reference>
<organism evidence="3 4">
    <name type="scientific">Bodo saltans</name>
    <name type="common">Flagellated protozoan</name>
    <dbReference type="NCBI Taxonomy" id="75058"/>
    <lineage>
        <taxon>Eukaryota</taxon>
        <taxon>Discoba</taxon>
        <taxon>Euglenozoa</taxon>
        <taxon>Kinetoplastea</taxon>
        <taxon>Metakinetoplastina</taxon>
        <taxon>Eubodonida</taxon>
        <taxon>Bodonidae</taxon>
        <taxon>Bodo</taxon>
    </lineage>
</organism>
<keyword evidence="2" id="KW-0732">Signal</keyword>